<dbReference type="HAMAP" id="MF_00328">
    <property type="entry name" value="Guanylate_kinase"/>
    <property type="match status" value="1"/>
</dbReference>
<dbReference type="KEGG" id="efr:EFREU_v1c02420"/>
<feature type="compositionally biased region" description="Basic and acidic residues" evidence="13">
    <location>
        <begin position="11"/>
        <end position="20"/>
    </location>
</feature>
<evidence type="ECO:0000256" key="11">
    <source>
        <dbReference type="ARBA" id="ARBA00048594"/>
    </source>
</evidence>
<dbReference type="NCBIfam" id="TIGR03263">
    <property type="entry name" value="guanyl_kin"/>
    <property type="match status" value="1"/>
</dbReference>
<dbReference type="InterPro" id="IPR008144">
    <property type="entry name" value="Guanylate_kin-like_dom"/>
</dbReference>
<dbReference type="Gene3D" id="3.40.50.300">
    <property type="entry name" value="P-loop containing nucleotide triphosphate hydrolases"/>
    <property type="match status" value="1"/>
</dbReference>
<dbReference type="PROSITE" id="PS00856">
    <property type="entry name" value="GUANYLATE_KINASE_1"/>
    <property type="match status" value="1"/>
</dbReference>
<dbReference type="CDD" id="cd00071">
    <property type="entry name" value="GMPK"/>
    <property type="match status" value="1"/>
</dbReference>
<dbReference type="InterPro" id="IPR027417">
    <property type="entry name" value="P-loop_NTPase"/>
</dbReference>
<dbReference type="SUPFAM" id="SSF52540">
    <property type="entry name" value="P-loop containing nucleoside triphosphate hydrolases"/>
    <property type="match status" value="1"/>
</dbReference>
<proteinExistence type="inferred from homology"/>
<dbReference type="InterPro" id="IPR017665">
    <property type="entry name" value="Guanylate_kinase"/>
</dbReference>
<gene>
    <name evidence="12 14" type="primary">gmk</name>
    <name evidence="14" type="ORF">EFREU_v1c02420</name>
</gene>
<evidence type="ECO:0000256" key="10">
    <source>
        <dbReference type="ARBA" id="ARBA00030128"/>
    </source>
</evidence>
<comment type="function">
    <text evidence="1 12">Essential for recycling GMP and indirectly, cGMP.</text>
</comment>
<dbReference type="InterPro" id="IPR008145">
    <property type="entry name" value="GK/Ca_channel_bsu"/>
</dbReference>
<sequence length="311" mass="36007">MATHSEASQKNNHESKKDYQPRMVIISGPSGVGKGSINNILRTHPDLHLKYSVSMTTRQPRNGEKEGLDYFFVTPERFREAIEKKELIEWAQFVGNYYGTPRQYVEAEMAKGNNVILEIEVDGATQAINTEKNVLSIFLMPPTLKDLASRLQGRQSESPEVIKKRLDKAMLEVPLKHNYQYVVENDTVQNAVAKITDILRKEKAAPYDKTTVYDKLKKMMYEIVHEDYGFFVKNWAANIKNLKDSGLITKADYKNFDAEEKLVSTLTNRLYHRNLAHGNFQDLHDKSYVRKEVQRLMFKINFFSIAQKYDE</sequence>
<keyword evidence="8 12" id="KW-0418">Kinase</keyword>
<keyword evidence="15" id="KW-1185">Reference proteome</keyword>
<dbReference type="PANTHER" id="PTHR23117">
    <property type="entry name" value="GUANYLATE KINASE-RELATED"/>
    <property type="match status" value="1"/>
</dbReference>
<dbReference type="Gene3D" id="3.30.63.10">
    <property type="entry name" value="Guanylate Kinase phosphate binding domain"/>
    <property type="match status" value="1"/>
</dbReference>
<evidence type="ECO:0000256" key="2">
    <source>
        <dbReference type="ARBA" id="ARBA00004496"/>
    </source>
</evidence>
<protein>
    <recommendedName>
        <fullName evidence="5 12">Guanylate kinase</fullName>
        <ecNumber evidence="4 12">2.7.4.8</ecNumber>
    </recommendedName>
    <alternativeName>
        <fullName evidence="10 12">GMP kinase</fullName>
    </alternativeName>
</protein>
<dbReference type="GO" id="GO:0005524">
    <property type="term" value="F:ATP binding"/>
    <property type="evidence" value="ECO:0007669"/>
    <property type="project" value="UniProtKB-UniRule"/>
</dbReference>
<organism evidence="14 15">
    <name type="scientific">Entomoplasma freundtii</name>
    <dbReference type="NCBI Taxonomy" id="74700"/>
    <lineage>
        <taxon>Bacteria</taxon>
        <taxon>Bacillati</taxon>
        <taxon>Mycoplasmatota</taxon>
        <taxon>Mollicutes</taxon>
        <taxon>Entomoplasmatales</taxon>
        <taxon>Entomoplasmataceae</taxon>
        <taxon>Entomoplasma</taxon>
    </lineage>
</organism>
<evidence type="ECO:0000256" key="9">
    <source>
        <dbReference type="ARBA" id="ARBA00022840"/>
    </source>
</evidence>
<evidence type="ECO:0000256" key="3">
    <source>
        <dbReference type="ARBA" id="ARBA00005790"/>
    </source>
</evidence>
<keyword evidence="7 12" id="KW-0547">Nucleotide-binding</keyword>
<dbReference type="EC" id="2.7.4.8" evidence="4 12"/>
<comment type="similarity">
    <text evidence="3 12">Belongs to the guanylate kinase family.</text>
</comment>
<dbReference type="Pfam" id="PF00625">
    <property type="entry name" value="Guanylate_kin"/>
    <property type="match status" value="1"/>
</dbReference>
<evidence type="ECO:0000256" key="13">
    <source>
        <dbReference type="SAM" id="MobiDB-lite"/>
    </source>
</evidence>
<accession>A0A2K8NR24</accession>
<keyword evidence="9 12" id="KW-0067">ATP-binding</keyword>
<evidence type="ECO:0000313" key="14">
    <source>
        <dbReference type="EMBL" id="ATZ16269.1"/>
    </source>
</evidence>
<keyword evidence="12" id="KW-0963">Cytoplasm</keyword>
<feature type="binding site" evidence="12">
    <location>
        <begin position="28"/>
        <end position="35"/>
    </location>
    <ligand>
        <name>ATP</name>
        <dbReference type="ChEBI" id="CHEBI:30616"/>
    </ligand>
</feature>
<comment type="catalytic activity">
    <reaction evidence="11 12">
        <text>GMP + ATP = GDP + ADP</text>
        <dbReference type="Rhea" id="RHEA:20780"/>
        <dbReference type="ChEBI" id="CHEBI:30616"/>
        <dbReference type="ChEBI" id="CHEBI:58115"/>
        <dbReference type="ChEBI" id="CHEBI:58189"/>
        <dbReference type="ChEBI" id="CHEBI:456216"/>
        <dbReference type="EC" id="2.7.4.8"/>
    </reaction>
</comment>
<dbReference type="PROSITE" id="PS50052">
    <property type="entry name" value="GUANYLATE_KINASE_2"/>
    <property type="match status" value="1"/>
</dbReference>
<evidence type="ECO:0000256" key="6">
    <source>
        <dbReference type="ARBA" id="ARBA00022679"/>
    </source>
</evidence>
<dbReference type="InterPro" id="IPR020590">
    <property type="entry name" value="Guanylate_kinase_CS"/>
</dbReference>
<dbReference type="OrthoDB" id="9808150at2"/>
<comment type="subcellular location">
    <subcellularLocation>
        <location evidence="2 12">Cytoplasm</location>
    </subcellularLocation>
</comment>
<dbReference type="AlphaFoldDB" id="A0A2K8NR24"/>
<dbReference type="EMBL" id="CP024962">
    <property type="protein sequence ID" value="ATZ16269.1"/>
    <property type="molecule type" value="Genomic_DNA"/>
</dbReference>
<feature type="region of interest" description="Disordered" evidence="13">
    <location>
        <begin position="1"/>
        <end position="20"/>
    </location>
</feature>
<evidence type="ECO:0000256" key="8">
    <source>
        <dbReference type="ARBA" id="ARBA00022777"/>
    </source>
</evidence>
<dbReference type="GO" id="GO:0004385">
    <property type="term" value="F:GMP kinase activity"/>
    <property type="evidence" value="ECO:0007669"/>
    <property type="project" value="UniProtKB-UniRule"/>
</dbReference>
<keyword evidence="6 12" id="KW-0808">Transferase</keyword>
<evidence type="ECO:0000313" key="15">
    <source>
        <dbReference type="Proteomes" id="UP000232222"/>
    </source>
</evidence>
<dbReference type="FunFam" id="3.30.63.10:FF:000002">
    <property type="entry name" value="Guanylate kinase 1"/>
    <property type="match status" value="1"/>
</dbReference>
<evidence type="ECO:0000256" key="5">
    <source>
        <dbReference type="ARBA" id="ARBA00016296"/>
    </source>
</evidence>
<evidence type="ECO:0000256" key="12">
    <source>
        <dbReference type="HAMAP-Rule" id="MF_00328"/>
    </source>
</evidence>
<dbReference type="Proteomes" id="UP000232222">
    <property type="component" value="Chromosome"/>
</dbReference>
<dbReference type="GO" id="GO:0005829">
    <property type="term" value="C:cytosol"/>
    <property type="evidence" value="ECO:0007669"/>
    <property type="project" value="TreeGrafter"/>
</dbReference>
<reference evidence="14 15" key="1">
    <citation type="submission" date="2017-11" db="EMBL/GenBank/DDBJ databases">
        <title>Genome sequence of Entomoplasma freundtii BARC 318 (ATCC 51999).</title>
        <authorList>
            <person name="Lo W.-S."/>
            <person name="Gasparich G.E."/>
            <person name="Kuo C.-H."/>
        </authorList>
    </citation>
    <scope>NUCLEOTIDE SEQUENCE [LARGE SCALE GENOMIC DNA]</scope>
    <source>
        <strain evidence="14 15">BARC 318</strain>
    </source>
</reference>
<evidence type="ECO:0000256" key="1">
    <source>
        <dbReference type="ARBA" id="ARBA00003531"/>
    </source>
</evidence>
<feature type="compositionally biased region" description="Polar residues" evidence="13">
    <location>
        <begin position="1"/>
        <end position="10"/>
    </location>
</feature>
<evidence type="ECO:0000256" key="7">
    <source>
        <dbReference type="ARBA" id="ARBA00022741"/>
    </source>
</evidence>
<dbReference type="SMART" id="SM00072">
    <property type="entry name" value="GuKc"/>
    <property type="match status" value="1"/>
</dbReference>
<name>A0A2K8NR24_9MOLU</name>
<dbReference type="PANTHER" id="PTHR23117:SF13">
    <property type="entry name" value="GUANYLATE KINASE"/>
    <property type="match status" value="1"/>
</dbReference>
<evidence type="ECO:0000256" key="4">
    <source>
        <dbReference type="ARBA" id="ARBA00012961"/>
    </source>
</evidence>